<dbReference type="EMBL" id="CAJNOR010001894">
    <property type="protein sequence ID" value="CAF1216255.1"/>
    <property type="molecule type" value="Genomic_DNA"/>
</dbReference>
<proteinExistence type="predicted"/>
<gene>
    <name evidence="1" type="ORF">EDS130_LOCUS10332</name>
    <name evidence="2" type="ORF">XAT740_LOCUS24461</name>
</gene>
<accession>A0A814AI19</accession>
<protein>
    <submittedName>
        <fullName evidence="1">Uncharacterized protein</fullName>
    </submittedName>
</protein>
<dbReference type="AlphaFoldDB" id="A0A814AI19"/>
<evidence type="ECO:0000313" key="1">
    <source>
        <dbReference type="EMBL" id="CAF0912159.1"/>
    </source>
</evidence>
<name>A0A814AI19_ADIRI</name>
<evidence type="ECO:0000313" key="4">
    <source>
        <dbReference type="Proteomes" id="UP000663852"/>
    </source>
</evidence>
<dbReference type="Proteomes" id="UP000663852">
    <property type="component" value="Unassembled WGS sequence"/>
</dbReference>
<evidence type="ECO:0000313" key="2">
    <source>
        <dbReference type="EMBL" id="CAF1216255.1"/>
    </source>
</evidence>
<dbReference type="Proteomes" id="UP000663828">
    <property type="component" value="Unassembled WGS sequence"/>
</dbReference>
<keyword evidence="3" id="KW-1185">Reference proteome</keyword>
<comment type="caution">
    <text evidence="1">The sequence shown here is derived from an EMBL/GenBank/DDBJ whole genome shotgun (WGS) entry which is preliminary data.</text>
</comment>
<reference evidence="1" key="1">
    <citation type="submission" date="2021-02" db="EMBL/GenBank/DDBJ databases">
        <authorList>
            <person name="Nowell W R."/>
        </authorList>
    </citation>
    <scope>NUCLEOTIDE SEQUENCE</scope>
</reference>
<dbReference type="EMBL" id="CAJNOJ010000036">
    <property type="protein sequence ID" value="CAF0912159.1"/>
    <property type="molecule type" value="Genomic_DNA"/>
</dbReference>
<organism evidence="1 4">
    <name type="scientific">Adineta ricciae</name>
    <name type="common">Rotifer</name>
    <dbReference type="NCBI Taxonomy" id="249248"/>
    <lineage>
        <taxon>Eukaryota</taxon>
        <taxon>Metazoa</taxon>
        <taxon>Spiralia</taxon>
        <taxon>Gnathifera</taxon>
        <taxon>Rotifera</taxon>
        <taxon>Eurotatoria</taxon>
        <taxon>Bdelloidea</taxon>
        <taxon>Adinetida</taxon>
        <taxon>Adinetidae</taxon>
        <taxon>Adineta</taxon>
    </lineage>
</organism>
<sequence length="86" mass="9644">MGSGSSIRCLECTKPSYGRCDFCNYRYCLSHFRKHGCAANVGYKAMVVRCTPKCSSCYKDAVGDCQGCGVNICPPCFYSRHERRCF</sequence>
<evidence type="ECO:0000313" key="3">
    <source>
        <dbReference type="Proteomes" id="UP000663828"/>
    </source>
</evidence>